<name>X0UWA5_9ZZZZ</name>
<reference evidence="1" key="1">
    <citation type="journal article" date="2014" name="Front. Microbiol.">
        <title>High frequency of phylogenetically diverse reductive dehalogenase-homologous genes in deep subseafloor sedimentary metagenomes.</title>
        <authorList>
            <person name="Kawai M."/>
            <person name="Futagami T."/>
            <person name="Toyoda A."/>
            <person name="Takaki Y."/>
            <person name="Nishi S."/>
            <person name="Hori S."/>
            <person name="Arai W."/>
            <person name="Tsubouchi T."/>
            <person name="Morono Y."/>
            <person name="Uchiyama I."/>
            <person name="Ito T."/>
            <person name="Fujiyama A."/>
            <person name="Inagaki F."/>
            <person name="Takami H."/>
        </authorList>
    </citation>
    <scope>NUCLEOTIDE SEQUENCE</scope>
    <source>
        <strain evidence="1">Expedition CK06-06</strain>
    </source>
</reference>
<proteinExistence type="predicted"/>
<organism evidence="1">
    <name type="scientific">marine sediment metagenome</name>
    <dbReference type="NCBI Taxonomy" id="412755"/>
    <lineage>
        <taxon>unclassified sequences</taxon>
        <taxon>metagenomes</taxon>
        <taxon>ecological metagenomes</taxon>
    </lineage>
</organism>
<dbReference type="PROSITE" id="PS50294">
    <property type="entry name" value="WD_REPEATS_REGION"/>
    <property type="match status" value="1"/>
</dbReference>
<sequence>KIVRSYTGHVGDLWDVRFTHGGRFIAAAGREGAIYFWDAQTSSLRATVRVKAGSIWSFVPDRDDRSIYVATSENRIRVARLVE</sequence>
<comment type="caution">
    <text evidence="1">The sequence shown here is derived from an EMBL/GenBank/DDBJ whole genome shotgun (WGS) entry which is preliminary data.</text>
</comment>
<dbReference type="EMBL" id="BARS01025953">
    <property type="protein sequence ID" value="GAG10134.1"/>
    <property type="molecule type" value="Genomic_DNA"/>
</dbReference>
<dbReference type="PROSITE" id="PS50082">
    <property type="entry name" value="WD_REPEATS_2"/>
    <property type="match status" value="1"/>
</dbReference>
<dbReference type="InterPro" id="IPR015943">
    <property type="entry name" value="WD40/YVTN_repeat-like_dom_sf"/>
</dbReference>
<dbReference type="InterPro" id="IPR011044">
    <property type="entry name" value="Quino_amine_DH_bsu"/>
</dbReference>
<evidence type="ECO:0000313" key="1">
    <source>
        <dbReference type="EMBL" id="GAG10134.1"/>
    </source>
</evidence>
<gene>
    <name evidence="1" type="ORF">S01H1_40954</name>
</gene>
<dbReference type="Gene3D" id="2.130.10.10">
    <property type="entry name" value="YVTN repeat-like/Quinoprotein amine dehydrogenase"/>
    <property type="match status" value="1"/>
</dbReference>
<protein>
    <submittedName>
        <fullName evidence="1">Uncharacterized protein</fullName>
    </submittedName>
</protein>
<accession>X0UWA5</accession>
<dbReference type="InterPro" id="IPR001680">
    <property type="entry name" value="WD40_rpt"/>
</dbReference>
<dbReference type="SUPFAM" id="SSF50969">
    <property type="entry name" value="YVTN repeat-like/Quinoprotein amine dehydrogenase"/>
    <property type="match status" value="1"/>
</dbReference>
<dbReference type="AlphaFoldDB" id="X0UWA5"/>
<feature type="non-terminal residue" evidence="1">
    <location>
        <position position="1"/>
    </location>
</feature>
<dbReference type="Pfam" id="PF00400">
    <property type="entry name" value="WD40"/>
    <property type="match status" value="1"/>
</dbReference>